<feature type="region of interest" description="Disordered" evidence="1">
    <location>
        <begin position="1"/>
        <end position="28"/>
    </location>
</feature>
<organism evidence="2 3">
    <name type="scientific">Pararge aegeria aegeria</name>
    <dbReference type="NCBI Taxonomy" id="348720"/>
    <lineage>
        <taxon>Eukaryota</taxon>
        <taxon>Metazoa</taxon>
        <taxon>Ecdysozoa</taxon>
        <taxon>Arthropoda</taxon>
        <taxon>Hexapoda</taxon>
        <taxon>Insecta</taxon>
        <taxon>Pterygota</taxon>
        <taxon>Neoptera</taxon>
        <taxon>Endopterygota</taxon>
        <taxon>Lepidoptera</taxon>
        <taxon>Glossata</taxon>
        <taxon>Ditrysia</taxon>
        <taxon>Papilionoidea</taxon>
        <taxon>Nymphalidae</taxon>
        <taxon>Satyrinae</taxon>
        <taxon>Satyrini</taxon>
        <taxon>Parargina</taxon>
        <taxon>Pararge</taxon>
    </lineage>
</organism>
<feature type="compositionally biased region" description="Low complexity" evidence="1">
    <location>
        <begin position="73"/>
        <end position="89"/>
    </location>
</feature>
<protein>
    <submittedName>
        <fullName evidence="2">Jg919 protein</fullName>
    </submittedName>
</protein>
<gene>
    <name evidence="2" type="primary">jg919</name>
    <name evidence="2" type="ORF">PAEG_LOCUS11403</name>
</gene>
<comment type="caution">
    <text evidence="2">The sequence shown here is derived from an EMBL/GenBank/DDBJ whole genome shotgun (WGS) entry which is preliminary data.</text>
</comment>
<dbReference type="OrthoDB" id="7480304at2759"/>
<name>A0A8S4RE34_9NEOP</name>
<evidence type="ECO:0000313" key="2">
    <source>
        <dbReference type="EMBL" id="CAH2233432.1"/>
    </source>
</evidence>
<dbReference type="Proteomes" id="UP000838756">
    <property type="component" value="Unassembled WGS sequence"/>
</dbReference>
<dbReference type="AlphaFoldDB" id="A0A8S4RE34"/>
<keyword evidence="3" id="KW-1185">Reference proteome</keyword>
<evidence type="ECO:0000256" key="1">
    <source>
        <dbReference type="SAM" id="MobiDB-lite"/>
    </source>
</evidence>
<reference evidence="2" key="1">
    <citation type="submission" date="2022-03" db="EMBL/GenBank/DDBJ databases">
        <authorList>
            <person name="Lindestad O."/>
        </authorList>
    </citation>
    <scope>NUCLEOTIDE SEQUENCE</scope>
</reference>
<feature type="region of interest" description="Disordered" evidence="1">
    <location>
        <begin position="56"/>
        <end position="101"/>
    </location>
</feature>
<feature type="region of interest" description="Disordered" evidence="1">
    <location>
        <begin position="126"/>
        <end position="159"/>
    </location>
</feature>
<evidence type="ECO:0000313" key="3">
    <source>
        <dbReference type="Proteomes" id="UP000838756"/>
    </source>
</evidence>
<accession>A0A8S4RE34</accession>
<proteinExistence type="predicted"/>
<sequence>NSVASLRPSSGLILGKTTGSEAASVGGPRTSGVAALMAVSPRGRVPDACGAIVTPTQQHAQPAHITPPPAPAALPARGSSGSGPRVPSAHTATLAPTLHPAHRVHYRSRRRVCAVGTTLASLSTTLASDVQHEEREVDHEKKPRTEEVHANRHLSNSERLRSPNPEFGFSDELLAYNFACTCRWRVRLSGSAAAL</sequence>
<dbReference type="EMBL" id="CAKXAJ010024965">
    <property type="protein sequence ID" value="CAH2233432.1"/>
    <property type="molecule type" value="Genomic_DNA"/>
</dbReference>
<feature type="non-terminal residue" evidence="2">
    <location>
        <position position="1"/>
    </location>
</feature>
<feature type="compositionally biased region" description="Basic and acidic residues" evidence="1">
    <location>
        <begin position="130"/>
        <end position="159"/>
    </location>
</feature>